<dbReference type="PATRIC" id="fig|507626.3.peg.3452"/>
<gene>
    <name evidence="2" type="ORF">LOKO_03453</name>
</gene>
<reference evidence="2 3" key="2">
    <citation type="submission" date="2016-02" db="EMBL/GenBank/DDBJ databases">
        <authorList>
            <person name="Wen L."/>
            <person name="He K."/>
            <person name="Yang H."/>
        </authorList>
    </citation>
    <scope>NUCLEOTIDE SEQUENCE [LARGE SCALE GENOMIC DNA]</scope>
    <source>
        <strain evidence="2 3">AGD 8-3</strain>
    </source>
</reference>
<evidence type="ECO:0000313" key="3">
    <source>
        <dbReference type="Proteomes" id="UP000063387"/>
    </source>
</evidence>
<evidence type="ECO:0000256" key="1">
    <source>
        <dbReference type="SAM" id="MobiDB-lite"/>
    </source>
</evidence>
<evidence type="ECO:0000313" key="2">
    <source>
        <dbReference type="EMBL" id="AMD02493.1"/>
    </source>
</evidence>
<evidence type="ECO:0008006" key="4">
    <source>
        <dbReference type="Google" id="ProtNLM"/>
    </source>
</evidence>
<dbReference type="KEGG" id="hco:LOKO_03453"/>
<feature type="region of interest" description="Disordered" evidence="1">
    <location>
        <begin position="784"/>
        <end position="806"/>
    </location>
</feature>
<dbReference type="SUPFAM" id="SSF56731">
    <property type="entry name" value="DNA primase core"/>
    <property type="match status" value="1"/>
</dbReference>
<dbReference type="Gene3D" id="3.40.1360.10">
    <property type="match status" value="1"/>
</dbReference>
<dbReference type="STRING" id="507626.LOKO_03453"/>
<name>A0A120JWT3_9GAMM</name>
<reference evidence="2 3" key="1">
    <citation type="journal article" date="2016" name="Genome Announc.">
        <title>Draft Genome Sequence of 'Halomonas chromatireducens' Strain AGD 8-3, a Haloalkaliphilic Chromate- and Selenite-Reducing Gammaproteobacterium.</title>
        <authorList>
            <person name="Sharko F.S."/>
            <person name="Shapovalova A.A."/>
            <person name="Tsygankova S.V."/>
            <person name="Komova A.V."/>
            <person name="Boulygina E.S."/>
            <person name="Teslyuk A.B."/>
            <person name="Gotovtsev P.M."/>
            <person name="Namsaraev Z.B."/>
            <person name="Khijniak T.V."/>
            <person name="Nedoluzhko A.V."/>
            <person name="Vasilov R.G."/>
        </authorList>
    </citation>
    <scope>NUCLEOTIDE SEQUENCE [LARGE SCALE GENOMIC DNA]</scope>
    <source>
        <strain evidence="2 3">AGD 8-3</strain>
    </source>
</reference>
<protein>
    <recommendedName>
        <fullName evidence="4">Toprim domain-containing protein</fullName>
    </recommendedName>
</protein>
<keyword evidence="3" id="KW-1185">Reference proteome</keyword>
<dbReference type="CDD" id="cd01029">
    <property type="entry name" value="TOPRIM_primases"/>
    <property type="match status" value="1"/>
</dbReference>
<dbReference type="InterPro" id="IPR034154">
    <property type="entry name" value="TOPRIM_DnaG/twinkle"/>
</dbReference>
<feature type="compositionally biased region" description="Polar residues" evidence="1">
    <location>
        <begin position="20"/>
        <end position="30"/>
    </location>
</feature>
<dbReference type="AlphaFoldDB" id="A0A120JWT3"/>
<dbReference type="EMBL" id="CP014226">
    <property type="protein sequence ID" value="AMD02493.1"/>
    <property type="molecule type" value="Genomic_DNA"/>
</dbReference>
<sequence length="820" mass="90337">MTSIKKPAPSGGPAQAPVSAISSRHSTPSSELAPLMAPVARELLGEPNKELSRKDELRFGTHGSLAIDLDAGTWYSHEEQRGGGVLDLISRETGRGERHLQLAWLEESGFRDKQESAPKPQPLIEVERYRYNDAQGSPRFFVVRFEPKTFRQGDVNEHGRFVPGVKGIETRIPYHLDKLYAQPEADVFLVEGEKDVHRLEQLGILATCNAGGAGKWTDEHSRHLAGRRVVILPDNDEPGIDHARKVKASLEAAEAEVLVVLLRNLPEKGDVSDWLDAGGTLGQLQDLITQGGHELPKVELEPELESQGEGNRDKQSQTDLIVEFVQTWNDLFHDDNDVAYARHRGTGEVRALGSRAFRHWLTAEFYDQHEKALRDQSLREARMTLEGIAMKDHRPVHIRVAGGSGRYWLDLGLPGSSRCVFLRADAWSLEEQSELMFCRSESAQALPEPVAGGSLEPLWKVANVPEQARLLVVAWLVECLRPDTPFPVLELLGEQGSGKSGTQSALRRLIDPNAADLRGAPKSAEDLFVSGGVNHVISIENVSHLPAPLQDALCVVATGGGFARRKLYTDADESVIQLKRPVMLNGISAAVTQQDLVSRTVTVEVPVIQDAQAKDKLEEEFEVKRPEIIGALLDIAARALEILPEMSLPAARRPRLLEFAHLGMAVAKAIGRDPEEFMRQYDAARQDGLERTLEASPVATAIRDWAEIHPGEVRDEPAKRWLEILTDYKPQGSDTWPRSAKGLGDAMRRAAPALRQLGIECRCFGKGSGGVVRWRVGIKVPEAMSPMSRSPKSDADSWDIGTSGTSVREVSLGDADREVF</sequence>
<accession>A0A120JWT3</accession>
<proteinExistence type="predicted"/>
<dbReference type="Pfam" id="PF13155">
    <property type="entry name" value="Toprim_2"/>
    <property type="match status" value="1"/>
</dbReference>
<dbReference type="Proteomes" id="UP000063387">
    <property type="component" value="Chromosome"/>
</dbReference>
<organism evidence="2 3">
    <name type="scientific">Halomonas chromatireducens</name>
    <dbReference type="NCBI Taxonomy" id="507626"/>
    <lineage>
        <taxon>Bacteria</taxon>
        <taxon>Pseudomonadati</taxon>
        <taxon>Pseudomonadota</taxon>
        <taxon>Gammaproteobacteria</taxon>
        <taxon>Oceanospirillales</taxon>
        <taxon>Halomonadaceae</taxon>
        <taxon>Halomonas</taxon>
    </lineage>
</organism>
<feature type="region of interest" description="Disordered" evidence="1">
    <location>
        <begin position="1"/>
        <end position="32"/>
    </location>
</feature>